<evidence type="ECO:0000259" key="13">
    <source>
        <dbReference type="Pfam" id="PF00912"/>
    </source>
</evidence>
<dbReference type="InterPro" id="IPR001460">
    <property type="entry name" value="PCN-bd_Tpept"/>
</dbReference>
<reference evidence="14 15" key="1">
    <citation type="submission" date="2021-06" db="EMBL/GenBank/DDBJ databases">
        <title>Bacillus sp. RD4P76, an endophyte from a halophyte.</title>
        <authorList>
            <person name="Sun J.-Q."/>
        </authorList>
    </citation>
    <scope>NUCLEOTIDE SEQUENCE [LARGE SCALE GENOMIC DNA]</scope>
    <source>
        <strain evidence="14 15">CGMCC 1.15917</strain>
    </source>
</reference>
<gene>
    <name evidence="14" type="ORF">KS419_24390</name>
</gene>
<evidence type="ECO:0000313" key="15">
    <source>
        <dbReference type="Proteomes" id="UP000784880"/>
    </source>
</evidence>
<evidence type="ECO:0000256" key="10">
    <source>
        <dbReference type="ARBA" id="ARBA00049902"/>
    </source>
</evidence>
<dbReference type="EMBL" id="JAHQCS010000187">
    <property type="protein sequence ID" value="MBU9714888.1"/>
    <property type="molecule type" value="Genomic_DNA"/>
</dbReference>
<proteinExistence type="predicted"/>
<keyword evidence="6" id="KW-0573">Peptidoglycan synthesis</keyword>
<keyword evidence="3" id="KW-0328">Glycosyltransferase</keyword>
<keyword evidence="5" id="KW-0133">Cell shape</keyword>
<accession>A0ABS6JMX6</accession>
<feature type="domain" description="Glycosyl transferase family 51" evidence="13">
    <location>
        <begin position="63"/>
        <end position="237"/>
    </location>
</feature>
<evidence type="ECO:0000256" key="3">
    <source>
        <dbReference type="ARBA" id="ARBA00022676"/>
    </source>
</evidence>
<dbReference type="PANTHER" id="PTHR32282">
    <property type="entry name" value="BINDING PROTEIN TRANSPEPTIDASE, PUTATIVE-RELATED"/>
    <property type="match status" value="1"/>
</dbReference>
<sequence length="730" mass="81827">MEVLTRRAYRKRRRNIRRIFQSAVLLLMVTLGSVAAAVTYAYNLEPPSLSVPETTVMYSSTEEVIGEIHHGQNRHWIPLEHMGDAIVDATLAIEDRRFYDHYGFDFFRIGGAVLANLRSNSMAQGASTITQQYARNLYLNHDKTWNRKINEALYALRLELHYSKKDIIEGYLNTIYYGHGAYGIEAAANVYFQKNAEDLTHGEAALLAGIPKGPNIYSPYVNESRAIERQQIVLKMMEDAGYISASERQTYVAEPLEFRADQDFKAKKIAPYFQEEVIAYVTNKLGIDESLIEAGGLEIYTTLDGDIQQKAEQWIVNEMGEEGEVQTALVALDPRTGEIKAMVGGRDFAESSFNRATQARRQPGSTIKPFLYYAALEHGLRPNSMLLSELTDFHYGNGIDPWSPSNFNDKYPNDYITMLQALAVSDNIFAAKTHFLLGFDTLVETAKRFGIESPMNSAYPAISLGSSEVGILEMVNAYSPFANGGYLVEPQYVTKVLDRDGNVLYEAENDPVRELDPALTAIMTNMMEAMFEINVGIQGVAGVTGGSVASYIDRPTAGKSGTTEHDSWMIGYTPQLLSGVWIGYDKPQKFENNEGVHTKNIWAKFMQDALIDEVKLPFPTPKNVVEVEINPDTGLLASDSCPVSRPTLFYVGTEPTEYCSAHDEEIDTSKKQEDPLQKTEEEKKEKFLDRIFDWFGGEAIEEPEEEMESDLEIEIQIDGESGEEEETATD</sequence>
<evidence type="ECO:0000256" key="11">
    <source>
        <dbReference type="SAM" id="MobiDB-lite"/>
    </source>
</evidence>
<evidence type="ECO:0000256" key="2">
    <source>
        <dbReference type="ARBA" id="ARBA00022475"/>
    </source>
</evidence>
<evidence type="ECO:0000256" key="4">
    <source>
        <dbReference type="ARBA" id="ARBA00022679"/>
    </source>
</evidence>
<feature type="domain" description="Penicillin-binding protein transpeptidase" evidence="12">
    <location>
        <begin position="328"/>
        <end position="606"/>
    </location>
</feature>
<keyword evidence="2" id="KW-1003">Cell membrane</keyword>
<evidence type="ECO:0000313" key="14">
    <source>
        <dbReference type="EMBL" id="MBU9714888.1"/>
    </source>
</evidence>
<evidence type="ECO:0000256" key="8">
    <source>
        <dbReference type="ARBA" id="ARBA00023316"/>
    </source>
</evidence>
<dbReference type="Pfam" id="PF00905">
    <property type="entry name" value="Transpeptidase"/>
    <property type="match status" value="1"/>
</dbReference>
<dbReference type="InterPro" id="IPR050396">
    <property type="entry name" value="Glycosyltr_51/Transpeptidase"/>
</dbReference>
<dbReference type="RefSeq" id="WP_217069713.1">
    <property type="nucleotide sequence ID" value="NZ_JAHQCS010000187.1"/>
</dbReference>
<keyword evidence="8" id="KW-0961">Cell wall biogenesis/degradation</keyword>
<name>A0ABS6JMX6_9BACI</name>
<comment type="catalytic activity">
    <reaction evidence="10">
        <text>[GlcNAc-(1-&gt;4)-Mur2Ac(oyl-L-Ala-gamma-D-Glu-L-Lys-D-Ala-D-Ala)](n)-di-trans,octa-cis-undecaprenyl diphosphate + beta-D-GlcNAc-(1-&gt;4)-Mur2Ac(oyl-L-Ala-gamma-D-Glu-L-Lys-D-Ala-D-Ala)-di-trans,octa-cis-undecaprenyl diphosphate = [GlcNAc-(1-&gt;4)-Mur2Ac(oyl-L-Ala-gamma-D-Glu-L-Lys-D-Ala-D-Ala)](n+1)-di-trans,octa-cis-undecaprenyl diphosphate + di-trans,octa-cis-undecaprenyl diphosphate + H(+)</text>
        <dbReference type="Rhea" id="RHEA:23708"/>
        <dbReference type="Rhea" id="RHEA-COMP:9602"/>
        <dbReference type="Rhea" id="RHEA-COMP:9603"/>
        <dbReference type="ChEBI" id="CHEBI:15378"/>
        <dbReference type="ChEBI" id="CHEBI:58405"/>
        <dbReference type="ChEBI" id="CHEBI:60033"/>
        <dbReference type="ChEBI" id="CHEBI:78435"/>
        <dbReference type="EC" id="2.4.99.28"/>
    </reaction>
</comment>
<dbReference type="Proteomes" id="UP000784880">
    <property type="component" value="Unassembled WGS sequence"/>
</dbReference>
<keyword evidence="4" id="KW-0808">Transferase</keyword>
<evidence type="ECO:0000256" key="1">
    <source>
        <dbReference type="ARBA" id="ARBA00004370"/>
    </source>
</evidence>
<dbReference type="Pfam" id="PF00912">
    <property type="entry name" value="Transgly"/>
    <property type="match status" value="1"/>
</dbReference>
<evidence type="ECO:0000256" key="9">
    <source>
        <dbReference type="ARBA" id="ARBA00044770"/>
    </source>
</evidence>
<organism evidence="14 15">
    <name type="scientific">Evansella tamaricis</name>
    <dbReference type="NCBI Taxonomy" id="2069301"/>
    <lineage>
        <taxon>Bacteria</taxon>
        <taxon>Bacillati</taxon>
        <taxon>Bacillota</taxon>
        <taxon>Bacilli</taxon>
        <taxon>Bacillales</taxon>
        <taxon>Bacillaceae</taxon>
        <taxon>Evansella</taxon>
    </lineage>
</organism>
<dbReference type="InterPro" id="IPR001264">
    <property type="entry name" value="Glyco_trans_51"/>
</dbReference>
<keyword evidence="15" id="KW-1185">Reference proteome</keyword>
<dbReference type="EC" id="2.4.99.28" evidence="9"/>
<evidence type="ECO:0000259" key="12">
    <source>
        <dbReference type="Pfam" id="PF00905"/>
    </source>
</evidence>
<comment type="subcellular location">
    <subcellularLocation>
        <location evidence="1">Membrane</location>
    </subcellularLocation>
</comment>
<evidence type="ECO:0000256" key="5">
    <source>
        <dbReference type="ARBA" id="ARBA00022960"/>
    </source>
</evidence>
<dbReference type="PANTHER" id="PTHR32282:SF11">
    <property type="entry name" value="PENICILLIN-BINDING PROTEIN 1B"/>
    <property type="match status" value="1"/>
</dbReference>
<keyword evidence="7" id="KW-0472">Membrane</keyword>
<feature type="region of interest" description="Disordered" evidence="11">
    <location>
        <begin position="661"/>
        <end position="683"/>
    </location>
</feature>
<evidence type="ECO:0000256" key="6">
    <source>
        <dbReference type="ARBA" id="ARBA00022984"/>
    </source>
</evidence>
<comment type="caution">
    <text evidence="14">The sequence shown here is derived from an EMBL/GenBank/DDBJ whole genome shotgun (WGS) entry which is preliminary data.</text>
</comment>
<feature type="region of interest" description="Disordered" evidence="11">
    <location>
        <begin position="700"/>
        <end position="730"/>
    </location>
</feature>
<protein>
    <recommendedName>
        <fullName evidence="9">peptidoglycan glycosyltransferase</fullName>
        <ecNumber evidence="9">2.4.99.28</ecNumber>
    </recommendedName>
</protein>
<evidence type="ECO:0000256" key="7">
    <source>
        <dbReference type="ARBA" id="ARBA00023136"/>
    </source>
</evidence>
<dbReference type="NCBIfam" id="TIGR02074">
    <property type="entry name" value="PBP_1a_fam"/>
    <property type="match status" value="1"/>
</dbReference>